<evidence type="ECO:0000259" key="2">
    <source>
        <dbReference type="Pfam" id="PF01693"/>
    </source>
</evidence>
<dbReference type="EMBL" id="JAYKXP010000253">
    <property type="protein sequence ID" value="KAK7017490.1"/>
    <property type="molecule type" value="Genomic_DNA"/>
</dbReference>
<sequence>MRLSQSKVSEVSAPTASDAISQFQNIVNDLYEAIGQARDQQAELRESFLVTEELIRGMLDQLSDQINGHHAKVNQCLQTAENTGSALRHQLDVIRELLNSQDSTGGTRSRSSSFSSMETDVDNLIRAVQLAPDGTPIPQLTPVNSTPRLSQSDSQPPANFLSTAPATVPTATPASPMRSRNRRAGGHMVLSGRAGGHGVFDNWADANDLVLGVSNPMYRAFDHYTQAKAAYDACVNCGLVGTLVLPWNPSTEWFVLFIGVSPGIHQRSSLMHAIGLANFEKLTRENIRLASSKEQAEAVWRSHGCYN</sequence>
<feature type="domain" description="Ribonuclease H1 N-terminal" evidence="2">
    <location>
        <begin position="190"/>
        <end position="229"/>
    </location>
</feature>
<feature type="compositionally biased region" description="Polar residues" evidence="1">
    <location>
        <begin position="141"/>
        <end position="161"/>
    </location>
</feature>
<dbReference type="InterPro" id="IPR011320">
    <property type="entry name" value="RNase_H1_N"/>
</dbReference>
<comment type="caution">
    <text evidence="3">The sequence shown here is derived from an EMBL/GenBank/DDBJ whole genome shotgun (WGS) entry which is preliminary data.</text>
</comment>
<protein>
    <recommendedName>
        <fullName evidence="2">Ribonuclease H1 N-terminal domain-containing protein</fullName>
    </recommendedName>
</protein>
<dbReference type="AlphaFoldDB" id="A0AAW0AVI9"/>
<proteinExistence type="predicted"/>
<keyword evidence="4" id="KW-1185">Reference proteome</keyword>
<dbReference type="Gene3D" id="3.40.970.10">
    <property type="entry name" value="Ribonuclease H1, N-terminal domain"/>
    <property type="match status" value="1"/>
</dbReference>
<feature type="region of interest" description="Disordered" evidence="1">
    <location>
        <begin position="98"/>
        <end position="118"/>
    </location>
</feature>
<dbReference type="Proteomes" id="UP001383192">
    <property type="component" value="Unassembled WGS sequence"/>
</dbReference>
<gene>
    <name evidence="3" type="ORF">VNI00_018619</name>
</gene>
<organism evidence="3 4">
    <name type="scientific">Paramarasmius palmivorus</name>
    <dbReference type="NCBI Taxonomy" id="297713"/>
    <lineage>
        <taxon>Eukaryota</taxon>
        <taxon>Fungi</taxon>
        <taxon>Dikarya</taxon>
        <taxon>Basidiomycota</taxon>
        <taxon>Agaricomycotina</taxon>
        <taxon>Agaricomycetes</taxon>
        <taxon>Agaricomycetidae</taxon>
        <taxon>Agaricales</taxon>
        <taxon>Marasmiineae</taxon>
        <taxon>Marasmiaceae</taxon>
        <taxon>Paramarasmius</taxon>
    </lineage>
</organism>
<evidence type="ECO:0000313" key="3">
    <source>
        <dbReference type="EMBL" id="KAK7017490.1"/>
    </source>
</evidence>
<feature type="compositionally biased region" description="Low complexity" evidence="1">
    <location>
        <begin position="162"/>
        <end position="176"/>
    </location>
</feature>
<accession>A0AAW0AVI9</accession>
<evidence type="ECO:0000256" key="1">
    <source>
        <dbReference type="SAM" id="MobiDB-lite"/>
    </source>
</evidence>
<dbReference type="Pfam" id="PF01693">
    <property type="entry name" value="Cauli_VI"/>
    <property type="match status" value="1"/>
</dbReference>
<feature type="compositionally biased region" description="Low complexity" evidence="1">
    <location>
        <begin position="103"/>
        <end position="116"/>
    </location>
</feature>
<evidence type="ECO:0000313" key="4">
    <source>
        <dbReference type="Proteomes" id="UP001383192"/>
    </source>
</evidence>
<dbReference type="InterPro" id="IPR037056">
    <property type="entry name" value="RNase_H1_N_sf"/>
</dbReference>
<name>A0AAW0AVI9_9AGAR</name>
<reference evidence="3 4" key="1">
    <citation type="submission" date="2024-01" db="EMBL/GenBank/DDBJ databases">
        <title>A draft genome for a cacao thread blight-causing isolate of Paramarasmius palmivorus.</title>
        <authorList>
            <person name="Baruah I.K."/>
            <person name="Bukari Y."/>
            <person name="Amoako-Attah I."/>
            <person name="Meinhardt L.W."/>
            <person name="Bailey B.A."/>
            <person name="Cohen S.P."/>
        </authorList>
    </citation>
    <scope>NUCLEOTIDE SEQUENCE [LARGE SCALE GENOMIC DNA]</scope>
    <source>
        <strain evidence="3 4">GH-12</strain>
    </source>
</reference>
<feature type="region of interest" description="Disordered" evidence="1">
    <location>
        <begin position="132"/>
        <end position="181"/>
    </location>
</feature>